<evidence type="ECO:0000313" key="5">
    <source>
        <dbReference type="Proteomes" id="UP001354989"/>
    </source>
</evidence>
<dbReference type="Proteomes" id="UP001354989">
    <property type="component" value="Chromosome"/>
</dbReference>
<keyword evidence="2" id="KW-0012">Acyltransferase</keyword>
<dbReference type="CDD" id="cd04301">
    <property type="entry name" value="NAT_SF"/>
    <property type="match status" value="1"/>
</dbReference>
<dbReference type="PANTHER" id="PTHR43877">
    <property type="entry name" value="AMINOALKYLPHOSPHONATE N-ACETYLTRANSFERASE-RELATED-RELATED"/>
    <property type="match status" value="1"/>
</dbReference>
<dbReference type="PANTHER" id="PTHR43877:SF5">
    <property type="entry name" value="BLL8307 PROTEIN"/>
    <property type="match status" value="1"/>
</dbReference>
<dbReference type="Pfam" id="PF00583">
    <property type="entry name" value="Acetyltransf_1"/>
    <property type="match status" value="1"/>
</dbReference>
<dbReference type="SUPFAM" id="SSF55729">
    <property type="entry name" value="Acyl-CoA N-acyltransferases (Nat)"/>
    <property type="match status" value="1"/>
</dbReference>
<sequence>MQIKIDDLQGDAIKALLKEHHTDMYATSPKESVHTLGIDHLKSADITFFTAWEADQLLGCLAIKAHSEDQVELKSMRTSKVVRNKGVASQLLHHVLRFAKEKGFRHVHLETGTQDYFSAARQLYKKFQFTDCPPFGDYQPDPNSHFMYLDLQHFPVRENQ</sequence>
<gene>
    <name evidence="4" type="ORF">PEPS_19540</name>
</gene>
<evidence type="ECO:0000256" key="1">
    <source>
        <dbReference type="ARBA" id="ARBA00022679"/>
    </source>
</evidence>
<proteinExistence type="predicted"/>
<dbReference type="Gene3D" id="3.40.630.30">
    <property type="match status" value="1"/>
</dbReference>
<keyword evidence="1" id="KW-0808">Transferase</keyword>
<name>A0ABM7VFH8_9BACT</name>
<organism evidence="4 5">
    <name type="scientific">Persicobacter psychrovividus</name>
    <dbReference type="NCBI Taxonomy" id="387638"/>
    <lineage>
        <taxon>Bacteria</taxon>
        <taxon>Pseudomonadati</taxon>
        <taxon>Bacteroidota</taxon>
        <taxon>Cytophagia</taxon>
        <taxon>Cytophagales</taxon>
        <taxon>Persicobacteraceae</taxon>
        <taxon>Persicobacter</taxon>
    </lineage>
</organism>
<dbReference type="EMBL" id="AP025292">
    <property type="protein sequence ID" value="BDC99673.1"/>
    <property type="molecule type" value="Genomic_DNA"/>
</dbReference>
<evidence type="ECO:0000259" key="3">
    <source>
        <dbReference type="PROSITE" id="PS51186"/>
    </source>
</evidence>
<dbReference type="InterPro" id="IPR016181">
    <property type="entry name" value="Acyl_CoA_acyltransferase"/>
</dbReference>
<feature type="domain" description="N-acetyltransferase" evidence="3">
    <location>
        <begin position="3"/>
        <end position="152"/>
    </location>
</feature>
<evidence type="ECO:0000313" key="4">
    <source>
        <dbReference type="EMBL" id="BDC99673.1"/>
    </source>
</evidence>
<accession>A0ABM7VFH8</accession>
<evidence type="ECO:0000256" key="2">
    <source>
        <dbReference type="ARBA" id="ARBA00023315"/>
    </source>
</evidence>
<dbReference type="InterPro" id="IPR050832">
    <property type="entry name" value="Bact_Acetyltransf"/>
</dbReference>
<dbReference type="PROSITE" id="PS51186">
    <property type="entry name" value="GNAT"/>
    <property type="match status" value="1"/>
</dbReference>
<dbReference type="RefSeq" id="WP_338396939.1">
    <property type="nucleotide sequence ID" value="NZ_AP025292.1"/>
</dbReference>
<keyword evidence="5" id="KW-1185">Reference proteome</keyword>
<reference evidence="4 5" key="1">
    <citation type="submission" date="2021-12" db="EMBL/GenBank/DDBJ databases">
        <title>Genome sequencing of bacteria with rrn-lacking chromosome and rrn-plasmid.</title>
        <authorList>
            <person name="Anda M."/>
            <person name="Iwasaki W."/>
        </authorList>
    </citation>
    <scope>NUCLEOTIDE SEQUENCE [LARGE SCALE GENOMIC DNA]</scope>
    <source>
        <strain evidence="4 5">NBRC 101262</strain>
    </source>
</reference>
<dbReference type="InterPro" id="IPR000182">
    <property type="entry name" value="GNAT_dom"/>
</dbReference>
<protein>
    <submittedName>
        <fullName evidence="4">N-acetyltransferase</fullName>
    </submittedName>
</protein>